<dbReference type="Proteomes" id="UP001316803">
    <property type="component" value="Unassembled WGS sequence"/>
</dbReference>
<evidence type="ECO:0008006" key="3">
    <source>
        <dbReference type="Google" id="ProtNLM"/>
    </source>
</evidence>
<name>A0AAN8F3X0_9EURO</name>
<protein>
    <recommendedName>
        <fullName evidence="3">SnoaL-like domain-containing protein</fullName>
    </recommendedName>
</protein>
<keyword evidence="2" id="KW-1185">Reference proteome</keyword>
<sequence length="146" mass="16441">MSTYTGQAPSGSVELDPRIIPFFEKFYADSDNPDAHDDYVDSMTKDGTLIMGSKRATGQGELMTLRKGLWSGPVKTRKHHLHRIYPFTSQDVMLHGNVDYELHNGKSVTVDWAAHAQFVESEDKKLRMRFYQVYLDSAPVAQAASS</sequence>
<organism evidence="1 2">
    <name type="scientific">Knufia fluminis</name>
    <dbReference type="NCBI Taxonomy" id="191047"/>
    <lineage>
        <taxon>Eukaryota</taxon>
        <taxon>Fungi</taxon>
        <taxon>Dikarya</taxon>
        <taxon>Ascomycota</taxon>
        <taxon>Pezizomycotina</taxon>
        <taxon>Eurotiomycetes</taxon>
        <taxon>Chaetothyriomycetidae</taxon>
        <taxon>Chaetothyriales</taxon>
        <taxon>Trichomeriaceae</taxon>
        <taxon>Knufia</taxon>
    </lineage>
</organism>
<proteinExistence type="predicted"/>
<dbReference type="PANTHER" id="PTHR39401">
    <property type="entry name" value="SNOAL-LIKE DOMAIN-CONTAINING PROTEIN"/>
    <property type="match status" value="1"/>
</dbReference>
<comment type="caution">
    <text evidence="1">The sequence shown here is derived from an EMBL/GenBank/DDBJ whole genome shotgun (WGS) entry which is preliminary data.</text>
</comment>
<dbReference type="AlphaFoldDB" id="A0AAN8F3X0"/>
<dbReference type="EMBL" id="JAKLMC020000005">
    <property type="protein sequence ID" value="KAK5956098.1"/>
    <property type="molecule type" value="Genomic_DNA"/>
</dbReference>
<reference evidence="1 2" key="1">
    <citation type="submission" date="2022-12" db="EMBL/GenBank/DDBJ databases">
        <title>Genomic features and morphological characterization of a novel Knufia sp. strain isolated from spacecraft assembly facility.</title>
        <authorList>
            <person name="Teixeira M."/>
            <person name="Chander A.M."/>
            <person name="Stajich J.E."/>
            <person name="Venkateswaran K."/>
        </authorList>
    </citation>
    <scope>NUCLEOTIDE SEQUENCE [LARGE SCALE GENOMIC DNA]</scope>
    <source>
        <strain evidence="1 2">FJI-L2-BK-P2</strain>
    </source>
</reference>
<evidence type="ECO:0000313" key="2">
    <source>
        <dbReference type="Proteomes" id="UP001316803"/>
    </source>
</evidence>
<dbReference type="PANTHER" id="PTHR39401:SF1">
    <property type="entry name" value="SNOAL-LIKE DOMAIN-CONTAINING PROTEIN"/>
    <property type="match status" value="1"/>
</dbReference>
<evidence type="ECO:0000313" key="1">
    <source>
        <dbReference type="EMBL" id="KAK5956098.1"/>
    </source>
</evidence>
<gene>
    <name evidence="1" type="ORF">OHC33_002671</name>
</gene>
<accession>A0AAN8F3X0</accession>